<evidence type="ECO:0000256" key="11">
    <source>
        <dbReference type="SAM" id="Phobius"/>
    </source>
</evidence>
<evidence type="ECO:0000256" key="5">
    <source>
        <dbReference type="ARBA" id="ARBA00022692"/>
    </source>
</evidence>
<evidence type="ECO:0000313" key="13">
    <source>
        <dbReference type="EMBL" id="KAL3525442.1"/>
    </source>
</evidence>
<dbReference type="InterPro" id="IPR045262">
    <property type="entry name" value="STP/PLT_plant"/>
</dbReference>
<evidence type="ECO:0000256" key="1">
    <source>
        <dbReference type="ARBA" id="ARBA00004141"/>
    </source>
</evidence>
<keyword evidence="6" id="KW-0769">Symport</keyword>
<dbReference type="Pfam" id="PF00083">
    <property type="entry name" value="Sugar_tr"/>
    <property type="match status" value="1"/>
</dbReference>
<keyword evidence="14" id="KW-1185">Reference proteome</keyword>
<feature type="domain" description="Major facilitator superfamily (MFS) profile" evidence="12">
    <location>
        <begin position="30"/>
        <end position="474"/>
    </location>
</feature>
<feature type="transmembrane region" description="Helical" evidence="11">
    <location>
        <begin position="447"/>
        <end position="470"/>
    </location>
</feature>
<sequence length="522" mass="57002">MGGGSVAAVGGGGGDGKDYPGKVTKYVTFTALSAAAGGLIFGYDIGISGGVTSMAGFLKPFFPAVYRKEELHHSANQYCKFDSQILTLFTSSLYLAATFASFVGSKLSNKYGRKVLMTWGGLIFLVGAIFNAAAVHISMLILGRILLGTVPLYLSEMSPHKSRGKFNVLFQLSITLGIFAANLVNYGTGFIHGGWGWRISLGGAAVPAIMMMALSWFLFDTPTSLLERGKKDEAKAQLQRVRGVANVDLEFNDIMNASEASKSVGNPWSNLLKRQYRPQFIMSFMIPFLQQFTGINVVMFYAPVLFKTLGFGSSASLASAVITGLVNVGATFISVFGTDIWGRRPLFFVGGGIMFVFQGVLAALIGSQFGYSGQAIDLSKGIAVLIVMCICAFVAAFAFSWGPLGWLVPSEIFPLEIRSAAQCVTVGTNMIFTFLIAQVFLKMLCSMKFYLFVFFAVFELVMTVFVFALLPETKNIPIEEMTKIWRDHWYWKRFVVDKDDGKYSRGEGDLEMNLGELKALDH</sequence>
<dbReference type="GO" id="GO:0016020">
    <property type="term" value="C:membrane"/>
    <property type="evidence" value="ECO:0007669"/>
    <property type="project" value="UniProtKB-SubCell"/>
</dbReference>
<evidence type="ECO:0000256" key="7">
    <source>
        <dbReference type="ARBA" id="ARBA00022989"/>
    </source>
</evidence>
<dbReference type="SUPFAM" id="SSF103473">
    <property type="entry name" value="MFS general substrate transporter"/>
    <property type="match status" value="1"/>
</dbReference>
<gene>
    <name evidence="13" type="ORF">ACH5RR_013814</name>
</gene>
<comment type="similarity">
    <text evidence="9">Belongs to the major facilitator superfamily. Phosphate:H(+) symporter (TC 2.A.1.9) family.</text>
</comment>
<dbReference type="CDD" id="cd17361">
    <property type="entry name" value="MFS_STP"/>
    <property type="match status" value="1"/>
</dbReference>
<feature type="transmembrane region" description="Helical" evidence="11">
    <location>
        <begin position="314"/>
        <end position="335"/>
    </location>
</feature>
<dbReference type="AlphaFoldDB" id="A0ABD3A3R2"/>
<dbReference type="InterPro" id="IPR003663">
    <property type="entry name" value="Sugar/inositol_transpt"/>
</dbReference>
<dbReference type="InterPro" id="IPR044778">
    <property type="entry name" value="MFS_STP/MST-like_plant"/>
</dbReference>
<keyword evidence="4" id="KW-0762">Sugar transport</keyword>
<dbReference type="Gene3D" id="1.20.1250.20">
    <property type="entry name" value="MFS general substrate transporter like domains"/>
    <property type="match status" value="1"/>
</dbReference>
<evidence type="ECO:0000256" key="10">
    <source>
        <dbReference type="RuleBase" id="RU003346"/>
    </source>
</evidence>
<comment type="similarity">
    <text evidence="2 10">Belongs to the major facilitator superfamily. Sugar transporter (TC 2.A.1.1) family.</text>
</comment>
<dbReference type="InterPro" id="IPR005828">
    <property type="entry name" value="MFS_sugar_transport-like"/>
</dbReference>
<name>A0ABD3A3R2_9GENT</name>
<keyword evidence="8 11" id="KW-0472">Membrane</keyword>
<accession>A0ABD3A3R2</accession>
<keyword evidence="5 11" id="KW-0812">Transmembrane</keyword>
<dbReference type="PROSITE" id="PS50850">
    <property type="entry name" value="MFS"/>
    <property type="match status" value="1"/>
</dbReference>
<evidence type="ECO:0000256" key="6">
    <source>
        <dbReference type="ARBA" id="ARBA00022847"/>
    </source>
</evidence>
<comment type="caution">
    <text evidence="13">The sequence shown here is derived from an EMBL/GenBank/DDBJ whole genome shotgun (WGS) entry which is preliminary data.</text>
</comment>
<dbReference type="InterPro" id="IPR036259">
    <property type="entry name" value="MFS_trans_sf"/>
</dbReference>
<protein>
    <recommendedName>
        <fullName evidence="12">Major facilitator superfamily (MFS) profile domain-containing protein</fullName>
    </recommendedName>
</protein>
<reference evidence="13 14" key="1">
    <citation type="submission" date="2024-11" db="EMBL/GenBank/DDBJ databases">
        <title>A near-complete genome assembly of Cinchona calisaya.</title>
        <authorList>
            <person name="Lian D.C."/>
            <person name="Zhao X.W."/>
            <person name="Wei L."/>
        </authorList>
    </citation>
    <scope>NUCLEOTIDE SEQUENCE [LARGE SCALE GENOMIC DNA]</scope>
    <source>
        <tissue evidence="13">Nenye</tissue>
    </source>
</reference>
<feature type="transmembrane region" description="Helical" evidence="11">
    <location>
        <begin position="199"/>
        <end position="219"/>
    </location>
</feature>
<evidence type="ECO:0000259" key="12">
    <source>
        <dbReference type="PROSITE" id="PS50850"/>
    </source>
</evidence>
<proteinExistence type="inferred from homology"/>
<dbReference type="EMBL" id="JBJUIK010000006">
    <property type="protein sequence ID" value="KAL3525442.1"/>
    <property type="molecule type" value="Genomic_DNA"/>
</dbReference>
<feature type="transmembrane region" description="Helical" evidence="11">
    <location>
        <begin position="85"/>
        <end position="103"/>
    </location>
</feature>
<evidence type="ECO:0000256" key="9">
    <source>
        <dbReference type="ARBA" id="ARBA00044504"/>
    </source>
</evidence>
<feature type="transmembrane region" description="Helical" evidence="11">
    <location>
        <begin position="420"/>
        <end position="441"/>
    </location>
</feature>
<feature type="transmembrane region" description="Helical" evidence="11">
    <location>
        <begin position="123"/>
        <end position="147"/>
    </location>
</feature>
<feature type="transmembrane region" description="Helical" evidence="11">
    <location>
        <begin position="168"/>
        <end position="187"/>
    </location>
</feature>
<dbReference type="GO" id="GO:0015293">
    <property type="term" value="F:symporter activity"/>
    <property type="evidence" value="ECO:0007669"/>
    <property type="project" value="UniProtKB-KW"/>
</dbReference>
<dbReference type="PRINTS" id="PR00171">
    <property type="entry name" value="SUGRTRNSPORT"/>
</dbReference>
<organism evidence="13 14">
    <name type="scientific">Cinchona calisaya</name>
    <dbReference type="NCBI Taxonomy" id="153742"/>
    <lineage>
        <taxon>Eukaryota</taxon>
        <taxon>Viridiplantae</taxon>
        <taxon>Streptophyta</taxon>
        <taxon>Embryophyta</taxon>
        <taxon>Tracheophyta</taxon>
        <taxon>Spermatophyta</taxon>
        <taxon>Magnoliopsida</taxon>
        <taxon>eudicotyledons</taxon>
        <taxon>Gunneridae</taxon>
        <taxon>Pentapetalae</taxon>
        <taxon>asterids</taxon>
        <taxon>lamiids</taxon>
        <taxon>Gentianales</taxon>
        <taxon>Rubiaceae</taxon>
        <taxon>Cinchonoideae</taxon>
        <taxon>Cinchoneae</taxon>
        <taxon>Cinchona</taxon>
    </lineage>
</organism>
<comment type="subcellular location">
    <subcellularLocation>
        <location evidence="1">Membrane</location>
        <topology evidence="1">Multi-pass membrane protein</topology>
    </subcellularLocation>
</comment>
<dbReference type="NCBIfam" id="TIGR00879">
    <property type="entry name" value="SP"/>
    <property type="match status" value="1"/>
</dbReference>
<dbReference type="Proteomes" id="UP001630127">
    <property type="component" value="Unassembled WGS sequence"/>
</dbReference>
<evidence type="ECO:0000256" key="4">
    <source>
        <dbReference type="ARBA" id="ARBA00022597"/>
    </source>
</evidence>
<keyword evidence="3 10" id="KW-0813">Transport</keyword>
<evidence type="ECO:0000256" key="8">
    <source>
        <dbReference type="ARBA" id="ARBA00023136"/>
    </source>
</evidence>
<dbReference type="PANTHER" id="PTHR23500">
    <property type="entry name" value="SOLUTE CARRIER FAMILY 2, FACILITATED GLUCOSE TRANSPORTER"/>
    <property type="match status" value="1"/>
</dbReference>
<feature type="transmembrane region" description="Helical" evidence="11">
    <location>
        <begin position="280"/>
        <end position="302"/>
    </location>
</feature>
<dbReference type="FunFam" id="1.20.1250.20:FF:000002">
    <property type="entry name" value="Sugar transport protein 13"/>
    <property type="match status" value="1"/>
</dbReference>
<evidence type="ECO:0000256" key="2">
    <source>
        <dbReference type="ARBA" id="ARBA00010992"/>
    </source>
</evidence>
<feature type="transmembrane region" description="Helical" evidence="11">
    <location>
        <begin position="382"/>
        <end position="408"/>
    </location>
</feature>
<dbReference type="PANTHER" id="PTHR23500:SF567">
    <property type="entry name" value="SUGAR TRANSPORT PROTEIN 12-LIKE"/>
    <property type="match status" value="1"/>
</dbReference>
<evidence type="ECO:0000256" key="3">
    <source>
        <dbReference type="ARBA" id="ARBA00022448"/>
    </source>
</evidence>
<feature type="transmembrane region" description="Helical" evidence="11">
    <location>
        <begin position="347"/>
        <end position="370"/>
    </location>
</feature>
<keyword evidence="7 11" id="KW-1133">Transmembrane helix</keyword>
<evidence type="ECO:0000313" key="14">
    <source>
        <dbReference type="Proteomes" id="UP001630127"/>
    </source>
</evidence>
<dbReference type="InterPro" id="IPR020846">
    <property type="entry name" value="MFS_dom"/>
</dbReference>